<keyword evidence="2" id="KW-0813">Transport</keyword>
<name>A0A0H5SDP7_HERHM</name>
<evidence type="ECO:0000256" key="3">
    <source>
        <dbReference type="ARBA" id="ARBA00022729"/>
    </source>
</evidence>
<dbReference type="RefSeq" id="WP_103201691.1">
    <property type="nucleotide sequence ID" value="NZ_CVTD020000008.1"/>
</dbReference>
<dbReference type="EMBL" id="CVTD020000008">
    <property type="protein sequence ID" value="CRZ33514.1"/>
    <property type="molecule type" value="Genomic_DNA"/>
</dbReference>
<evidence type="ECO:0000256" key="2">
    <source>
        <dbReference type="ARBA" id="ARBA00022448"/>
    </source>
</evidence>
<evidence type="ECO:0000256" key="1">
    <source>
        <dbReference type="ARBA" id="ARBA00008520"/>
    </source>
</evidence>
<sequence length="471" mass="51949">MKKLLAFVLISVLVLGTFAACSKKEETTDVGQSDVKNETTQNENKQDNEKKSNDSDKQAGGEVTTVTMWIMPNSGAPEEDLRATLEPFLAENPDIQVEITVLDWGSAWTKITTAATSGEGPDITQLGTTQVAAVAAMGALEDLTGIYDRFGGEEAFVEATLPTTQILGMGEERYAAPWFIDTRALFYRKDYCEMAGVNPETDFETWDSFVQALEKLKGLVVDGKEIAPLIMPGKNDWNVIHNYAPWIWGAGGDFIADDLKTSIINSPEAFEGVKFYSELAIKGLLSMPHLEKNSAEVEAIFNSGDAAIIFSGAYHINTLRREVPEVAEKIGTAPFPAGPKGRYVFFGGSDLCVFKTSKNKEAAYRILEYLMTPDAQITYQRYCGNLPTVKAAYETEFVTEEPLRVAFKEQLQYGKAYPSVAGWGPSETVLQKGLSNVWDNIMGVYGEYDPNRTKEFLDQTASECTVIYSQQ</sequence>
<dbReference type="OrthoDB" id="9808332at2"/>
<accession>A0A0H5SDP7</accession>
<comment type="similarity">
    <text evidence="1">Belongs to the bacterial solute-binding protein 1 family.</text>
</comment>
<dbReference type="PANTHER" id="PTHR30061">
    <property type="entry name" value="MALTOSE-BINDING PERIPLASMIC PROTEIN"/>
    <property type="match status" value="1"/>
</dbReference>
<dbReference type="Proteomes" id="UP000236497">
    <property type="component" value="Unassembled WGS sequence"/>
</dbReference>
<feature type="compositionally biased region" description="Basic and acidic residues" evidence="4">
    <location>
        <begin position="44"/>
        <end position="59"/>
    </location>
</feature>
<feature type="region of interest" description="Disordered" evidence="4">
    <location>
        <begin position="26"/>
        <end position="62"/>
    </location>
</feature>
<proteinExistence type="inferred from homology"/>
<dbReference type="Pfam" id="PF01547">
    <property type="entry name" value="SBP_bac_1"/>
    <property type="match status" value="1"/>
</dbReference>
<keyword evidence="7" id="KW-1185">Reference proteome</keyword>
<dbReference type="GO" id="GO:0042956">
    <property type="term" value="P:maltodextrin transmembrane transport"/>
    <property type="evidence" value="ECO:0007669"/>
    <property type="project" value="TreeGrafter"/>
</dbReference>
<dbReference type="GO" id="GO:1901982">
    <property type="term" value="F:maltose binding"/>
    <property type="evidence" value="ECO:0007669"/>
    <property type="project" value="TreeGrafter"/>
</dbReference>
<dbReference type="InterPro" id="IPR006059">
    <property type="entry name" value="SBP"/>
</dbReference>
<evidence type="ECO:0000313" key="6">
    <source>
        <dbReference type="EMBL" id="CRZ33514.1"/>
    </source>
</evidence>
<keyword evidence="3 5" id="KW-0732">Signal</keyword>
<reference evidence="6 7" key="1">
    <citation type="submission" date="2015-06" db="EMBL/GenBank/DDBJ databases">
        <authorList>
            <person name="Wibberg Daniel"/>
        </authorList>
    </citation>
    <scope>NUCLEOTIDE SEQUENCE [LARGE SCALE GENOMIC DNA]</scope>
    <source>
        <strain evidence="6 7">T3/55T</strain>
    </source>
</reference>
<dbReference type="SUPFAM" id="SSF53850">
    <property type="entry name" value="Periplasmic binding protein-like II"/>
    <property type="match status" value="1"/>
</dbReference>
<evidence type="ECO:0000313" key="7">
    <source>
        <dbReference type="Proteomes" id="UP000236497"/>
    </source>
</evidence>
<evidence type="ECO:0000256" key="5">
    <source>
        <dbReference type="SAM" id="SignalP"/>
    </source>
</evidence>
<dbReference type="PANTHER" id="PTHR30061:SF50">
    <property type="entry name" value="MALTOSE_MALTODEXTRIN-BINDING PERIPLASMIC PROTEIN"/>
    <property type="match status" value="1"/>
</dbReference>
<organism evidence="6 7">
    <name type="scientific">Herbinix hemicellulosilytica</name>
    <dbReference type="NCBI Taxonomy" id="1564487"/>
    <lineage>
        <taxon>Bacteria</taxon>
        <taxon>Bacillati</taxon>
        <taxon>Bacillota</taxon>
        <taxon>Clostridia</taxon>
        <taxon>Lachnospirales</taxon>
        <taxon>Lachnospiraceae</taxon>
        <taxon>Herbinix</taxon>
    </lineage>
</organism>
<dbReference type="GO" id="GO:0055052">
    <property type="term" value="C:ATP-binding cassette (ABC) transporter complex, substrate-binding subunit-containing"/>
    <property type="evidence" value="ECO:0007669"/>
    <property type="project" value="TreeGrafter"/>
</dbReference>
<dbReference type="CDD" id="cd14747">
    <property type="entry name" value="PBP2_MalE"/>
    <property type="match status" value="1"/>
</dbReference>
<feature type="chain" id="PRO_5039112777" evidence="5">
    <location>
        <begin position="20"/>
        <end position="471"/>
    </location>
</feature>
<dbReference type="Gene3D" id="3.40.190.10">
    <property type="entry name" value="Periplasmic binding protein-like II"/>
    <property type="match status" value="2"/>
</dbReference>
<feature type="signal peptide" evidence="5">
    <location>
        <begin position="1"/>
        <end position="19"/>
    </location>
</feature>
<dbReference type="GO" id="GO:0015768">
    <property type="term" value="P:maltose transport"/>
    <property type="evidence" value="ECO:0007669"/>
    <property type="project" value="TreeGrafter"/>
</dbReference>
<dbReference type="AlphaFoldDB" id="A0A0H5SDP7"/>
<dbReference type="PROSITE" id="PS51257">
    <property type="entry name" value="PROKAR_LIPOPROTEIN"/>
    <property type="match status" value="1"/>
</dbReference>
<protein>
    <submittedName>
        <fullName evidence="6">Putative secreted protein</fullName>
    </submittedName>
</protein>
<gene>
    <name evidence="6" type="ORF">HHT355_0304</name>
</gene>
<evidence type="ECO:0000256" key="4">
    <source>
        <dbReference type="SAM" id="MobiDB-lite"/>
    </source>
</evidence>